<comment type="subcellular location">
    <subcellularLocation>
        <location evidence="5">Cytoplasm</location>
    </subcellularLocation>
</comment>
<dbReference type="NCBIfam" id="TIGR02273">
    <property type="entry name" value="16S_RimM"/>
    <property type="match status" value="1"/>
</dbReference>
<dbReference type="Gene3D" id="2.30.30.240">
    <property type="entry name" value="PRC-barrel domain"/>
    <property type="match status" value="1"/>
</dbReference>
<evidence type="ECO:0000259" key="6">
    <source>
        <dbReference type="Pfam" id="PF01782"/>
    </source>
</evidence>
<evidence type="ECO:0000256" key="1">
    <source>
        <dbReference type="ARBA" id="ARBA00022490"/>
    </source>
</evidence>
<keyword evidence="4 5" id="KW-0143">Chaperone</keyword>
<dbReference type="InterPro" id="IPR011961">
    <property type="entry name" value="RimM"/>
</dbReference>
<dbReference type="Pfam" id="PF24986">
    <property type="entry name" value="PRC_RimM"/>
    <property type="match status" value="1"/>
</dbReference>
<comment type="similarity">
    <text evidence="5">Belongs to the RimM family.</text>
</comment>
<organism evidence="8 9">
    <name type="scientific">Fodinisporobacter ferrooxydans</name>
    <dbReference type="NCBI Taxonomy" id="2901836"/>
    <lineage>
        <taxon>Bacteria</taxon>
        <taxon>Bacillati</taxon>
        <taxon>Bacillota</taxon>
        <taxon>Bacilli</taxon>
        <taxon>Bacillales</taxon>
        <taxon>Alicyclobacillaceae</taxon>
        <taxon>Fodinisporobacter</taxon>
    </lineage>
</organism>
<comment type="subunit">
    <text evidence="5">Binds ribosomal protein uS19.</text>
</comment>
<keyword evidence="3 5" id="KW-0698">rRNA processing</keyword>
<keyword evidence="1 5" id="KW-0963">Cytoplasm</keyword>
<dbReference type="HAMAP" id="MF_00014">
    <property type="entry name" value="Ribosome_mat_RimM"/>
    <property type="match status" value="1"/>
</dbReference>
<reference evidence="8" key="1">
    <citation type="submission" date="2021-12" db="EMBL/GenBank/DDBJ databases">
        <title>Alicyclobacillaceae gen. nov., sp. nov., isolated from chalcocite enrichment system.</title>
        <authorList>
            <person name="Jiang Z."/>
        </authorList>
    </citation>
    <scope>NUCLEOTIDE SEQUENCE</scope>
    <source>
        <strain evidence="8">MYW30-H2</strain>
    </source>
</reference>
<name>A0ABY4CN00_9BACL</name>
<dbReference type="PANTHER" id="PTHR33692:SF1">
    <property type="entry name" value="RIBOSOME MATURATION FACTOR RIMM"/>
    <property type="match status" value="1"/>
</dbReference>
<evidence type="ECO:0000313" key="9">
    <source>
        <dbReference type="Proteomes" id="UP000830167"/>
    </source>
</evidence>
<dbReference type="RefSeq" id="WP_347435921.1">
    <property type="nucleotide sequence ID" value="NZ_CP089291.1"/>
</dbReference>
<dbReference type="EMBL" id="CP089291">
    <property type="protein sequence ID" value="UOF89235.1"/>
    <property type="molecule type" value="Genomic_DNA"/>
</dbReference>
<dbReference type="InterPro" id="IPR009000">
    <property type="entry name" value="Transl_B-barrel_sf"/>
</dbReference>
<dbReference type="Gene3D" id="2.40.30.60">
    <property type="entry name" value="RimM"/>
    <property type="match status" value="1"/>
</dbReference>
<dbReference type="InterPro" id="IPR011033">
    <property type="entry name" value="PRC_barrel-like_sf"/>
</dbReference>
<evidence type="ECO:0000256" key="4">
    <source>
        <dbReference type="ARBA" id="ARBA00023186"/>
    </source>
</evidence>
<evidence type="ECO:0000256" key="5">
    <source>
        <dbReference type="HAMAP-Rule" id="MF_00014"/>
    </source>
</evidence>
<accession>A0ABY4CN00</accession>
<dbReference type="SUPFAM" id="SSF50447">
    <property type="entry name" value="Translation proteins"/>
    <property type="match status" value="1"/>
</dbReference>
<feature type="domain" description="RimM N-terminal" evidence="6">
    <location>
        <begin position="9"/>
        <end position="92"/>
    </location>
</feature>
<dbReference type="Proteomes" id="UP000830167">
    <property type="component" value="Chromosome"/>
</dbReference>
<evidence type="ECO:0000256" key="3">
    <source>
        <dbReference type="ARBA" id="ARBA00022552"/>
    </source>
</evidence>
<proteinExistence type="inferred from homology"/>
<sequence length="174" mass="19335">MTVQKLITVGAITRPHGLKGEVKVFSRTDFPEVRFAKGSELLLQRPEGGPTIRVRVKSARPQQAMYIVQFEEYSTVEEAESLRGYELKVTETDLVPLPEGEFYIHQLVGCRMIADTGETLGELVDVLQPGANDVYVIRAVSGKELLLPAIPDCILHVDVEKREISVHILPGLLD</sequence>
<evidence type="ECO:0000259" key="7">
    <source>
        <dbReference type="Pfam" id="PF24986"/>
    </source>
</evidence>
<dbReference type="InterPro" id="IPR056792">
    <property type="entry name" value="PRC_RimM"/>
</dbReference>
<feature type="domain" description="Ribosome maturation factor RimM PRC barrel" evidence="7">
    <location>
        <begin position="105"/>
        <end position="168"/>
    </location>
</feature>
<evidence type="ECO:0000256" key="2">
    <source>
        <dbReference type="ARBA" id="ARBA00022517"/>
    </source>
</evidence>
<comment type="domain">
    <text evidence="5">The PRC barrel domain binds ribosomal protein uS19.</text>
</comment>
<dbReference type="Pfam" id="PF01782">
    <property type="entry name" value="RimM"/>
    <property type="match status" value="1"/>
</dbReference>
<dbReference type="PANTHER" id="PTHR33692">
    <property type="entry name" value="RIBOSOME MATURATION FACTOR RIMM"/>
    <property type="match status" value="1"/>
</dbReference>
<dbReference type="SUPFAM" id="SSF50346">
    <property type="entry name" value="PRC-barrel domain"/>
    <property type="match status" value="1"/>
</dbReference>
<gene>
    <name evidence="5 8" type="primary">rimM</name>
    <name evidence="8" type="ORF">LSG31_15110</name>
</gene>
<dbReference type="InterPro" id="IPR036976">
    <property type="entry name" value="RimM_N_sf"/>
</dbReference>
<dbReference type="InterPro" id="IPR002676">
    <property type="entry name" value="RimM_N"/>
</dbReference>
<keyword evidence="2 5" id="KW-0690">Ribosome biogenesis</keyword>
<evidence type="ECO:0000313" key="8">
    <source>
        <dbReference type="EMBL" id="UOF89235.1"/>
    </source>
</evidence>
<comment type="function">
    <text evidence="5">An accessory protein needed during the final step in the assembly of 30S ribosomal subunit, possibly for assembly of the head region. Essential for efficient processing of 16S rRNA. May be needed both before and after RbfA during the maturation of 16S rRNA. It has affinity for free ribosomal 30S subunits but not for 70S ribosomes.</text>
</comment>
<keyword evidence="9" id="KW-1185">Reference proteome</keyword>
<protein>
    <recommendedName>
        <fullName evidence="5">Ribosome maturation factor RimM</fullName>
    </recommendedName>
</protein>